<gene>
    <name evidence="1" type="ORF">METZ01_LOCUS291818</name>
</gene>
<dbReference type="InterPro" id="IPR000888">
    <property type="entry name" value="RmlC-like"/>
</dbReference>
<dbReference type="GO" id="GO:0019305">
    <property type="term" value="P:dTDP-rhamnose biosynthetic process"/>
    <property type="evidence" value="ECO:0007669"/>
    <property type="project" value="TreeGrafter"/>
</dbReference>
<reference evidence="1" key="1">
    <citation type="submission" date="2018-05" db="EMBL/GenBank/DDBJ databases">
        <authorList>
            <person name="Lanie J.A."/>
            <person name="Ng W.-L."/>
            <person name="Kazmierczak K.M."/>
            <person name="Andrzejewski T.M."/>
            <person name="Davidsen T.M."/>
            <person name="Wayne K.J."/>
            <person name="Tettelin H."/>
            <person name="Glass J.I."/>
            <person name="Rusch D."/>
            <person name="Podicherti R."/>
            <person name="Tsui H.-C.T."/>
            <person name="Winkler M.E."/>
        </authorList>
    </citation>
    <scope>NUCLEOTIDE SEQUENCE</scope>
</reference>
<feature type="non-terminal residue" evidence="1">
    <location>
        <position position="1"/>
    </location>
</feature>
<dbReference type="GO" id="GO:0000271">
    <property type="term" value="P:polysaccharide biosynthetic process"/>
    <property type="evidence" value="ECO:0007669"/>
    <property type="project" value="TreeGrafter"/>
</dbReference>
<proteinExistence type="predicted"/>
<accession>A0A382LQA1</accession>
<dbReference type="SUPFAM" id="SSF51182">
    <property type="entry name" value="RmlC-like cupins"/>
    <property type="match status" value="1"/>
</dbReference>
<sequence length="131" mass="15370">SNISFNKKKGTTRGIHYQLEPYQEDKFVRCIKGKAFQVTVDLRKNSKTYLKWTSAILTPKNYKMLYCPKGVALGLQTQEDETEIFYQVTNEYKPEYEGLIRWNDSLFNIKWPLTPTVMSEKDRNAPDYVAD</sequence>
<dbReference type="InterPro" id="IPR011051">
    <property type="entry name" value="RmlC_Cupin_sf"/>
</dbReference>
<dbReference type="AlphaFoldDB" id="A0A382LQA1"/>
<dbReference type="PANTHER" id="PTHR21047">
    <property type="entry name" value="DTDP-6-DEOXY-D-GLUCOSE-3,5 EPIMERASE"/>
    <property type="match status" value="1"/>
</dbReference>
<dbReference type="CDD" id="cd00438">
    <property type="entry name" value="cupin_RmlC"/>
    <property type="match status" value="1"/>
</dbReference>
<dbReference type="GO" id="GO:0008830">
    <property type="term" value="F:dTDP-4-dehydrorhamnose 3,5-epimerase activity"/>
    <property type="evidence" value="ECO:0007669"/>
    <property type="project" value="InterPro"/>
</dbReference>
<dbReference type="GO" id="GO:0005829">
    <property type="term" value="C:cytosol"/>
    <property type="evidence" value="ECO:0007669"/>
    <property type="project" value="TreeGrafter"/>
</dbReference>
<dbReference type="Pfam" id="PF00908">
    <property type="entry name" value="dTDP_sugar_isom"/>
    <property type="match status" value="1"/>
</dbReference>
<dbReference type="InterPro" id="IPR014710">
    <property type="entry name" value="RmlC-like_jellyroll"/>
</dbReference>
<dbReference type="EMBL" id="UINC01088596">
    <property type="protein sequence ID" value="SVC38964.1"/>
    <property type="molecule type" value="Genomic_DNA"/>
</dbReference>
<dbReference type="Gene3D" id="2.60.120.10">
    <property type="entry name" value="Jelly Rolls"/>
    <property type="match status" value="1"/>
</dbReference>
<evidence type="ECO:0008006" key="2">
    <source>
        <dbReference type="Google" id="ProtNLM"/>
    </source>
</evidence>
<dbReference type="PANTHER" id="PTHR21047:SF2">
    <property type="entry name" value="THYMIDINE DIPHOSPHO-4-KETO-RHAMNOSE 3,5-EPIMERASE"/>
    <property type="match status" value="1"/>
</dbReference>
<evidence type="ECO:0000313" key="1">
    <source>
        <dbReference type="EMBL" id="SVC38964.1"/>
    </source>
</evidence>
<name>A0A382LQA1_9ZZZZ</name>
<protein>
    <recommendedName>
        <fullName evidence="2">dTDP-4-dehydrorhamnose 3,5-epimerase</fullName>
    </recommendedName>
</protein>
<organism evidence="1">
    <name type="scientific">marine metagenome</name>
    <dbReference type="NCBI Taxonomy" id="408172"/>
    <lineage>
        <taxon>unclassified sequences</taxon>
        <taxon>metagenomes</taxon>
        <taxon>ecological metagenomes</taxon>
    </lineage>
</organism>